<comment type="caution">
    <text evidence="3">The sequence shown here is derived from an EMBL/GenBank/DDBJ whole genome shotgun (WGS) entry which is preliminary data.</text>
</comment>
<feature type="region of interest" description="Disordered" evidence="1">
    <location>
        <begin position="1506"/>
        <end position="1558"/>
    </location>
</feature>
<feature type="compositionally biased region" description="Basic and acidic residues" evidence="1">
    <location>
        <begin position="1686"/>
        <end position="1700"/>
    </location>
</feature>
<feature type="compositionally biased region" description="Basic and acidic residues" evidence="1">
    <location>
        <begin position="1524"/>
        <end position="1549"/>
    </location>
</feature>
<proteinExistence type="predicted"/>
<organism evidence="3 4">
    <name type="scientific">Rotaria magnacalcarata</name>
    <dbReference type="NCBI Taxonomy" id="392030"/>
    <lineage>
        <taxon>Eukaryota</taxon>
        <taxon>Metazoa</taxon>
        <taxon>Spiralia</taxon>
        <taxon>Gnathifera</taxon>
        <taxon>Rotifera</taxon>
        <taxon>Eurotatoria</taxon>
        <taxon>Bdelloidea</taxon>
        <taxon>Philodinida</taxon>
        <taxon>Philodinidae</taxon>
        <taxon>Rotaria</taxon>
    </lineage>
</organism>
<evidence type="ECO:0000313" key="3">
    <source>
        <dbReference type="EMBL" id="CAF2076684.1"/>
    </source>
</evidence>
<dbReference type="PANTHER" id="PTHR35596">
    <property type="entry name" value="DUF2263 DOMAIN-CONTAINING PROTEIN"/>
    <property type="match status" value="1"/>
</dbReference>
<feature type="non-terminal residue" evidence="3">
    <location>
        <position position="1"/>
    </location>
</feature>
<feature type="region of interest" description="Disordered" evidence="1">
    <location>
        <begin position="1686"/>
        <end position="1791"/>
    </location>
</feature>
<dbReference type="InterPro" id="IPR012664">
    <property type="entry name" value="CHP02452"/>
</dbReference>
<dbReference type="InterPro" id="IPR019261">
    <property type="entry name" value="PARG_cat_microbial"/>
</dbReference>
<evidence type="ECO:0000313" key="4">
    <source>
        <dbReference type="Proteomes" id="UP000663856"/>
    </source>
</evidence>
<feature type="region of interest" description="Disordered" evidence="1">
    <location>
        <begin position="1011"/>
        <end position="1030"/>
    </location>
</feature>
<evidence type="ECO:0000259" key="2">
    <source>
        <dbReference type="Pfam" id="PF10021"/>
    </source>
</evidence>
<feature type="compositionally biased region" description="Basic and acidic residues" evidence="1">
    <location>
        <begin position="1011"/>
        <end position="1024"/>
    </location>
</feature>
<dbReference type="SUPFAM" id="SSF52949">
    <property type="entry name" value="Macro domain-like"/>
    <property type="match status" value="1"/>
</dbReference>
<reference evidence="3" key="1">
    <citation type="submission" date="2021-02" db="EMBL/GenBank/DDBJ databases">
        <authorList>
            <person name="Nowell W R."/>
        </authorList>
    </citation>
    <scope>NUCLEOTIDE SEQUENCE</scope>
</reference>
<dbReference type="PANTHER" id="PTHR35596:SF1">
    <property type="entry name" value="MICROBIAL-TYPE PARG CATALYTIC DOMAIN-CONTAINING PROTEIN"/>
    <property type="match status" value="1"/>
</dbReference>
<dbReference type="Pfam" id="PF10021">
    <property type="entry name" value="PARG_cat_microb"/>
    <property type="match status" value="1"/>
</dbReference>
<dbReference type="Proteomes" id="UP000663856">
    <property type="component" value="Unassembled WGS sequence"/>
</dbReference>
<feature type="domain" description="Microbial-type PARG catalytic" evidence="2">
    <location>
        <begin position="270"/>
        <end position="437"/>
    </location>
</feature>
<sequence length="2046" mass="233511">MDCCFLEDIPHSISNMGSNLLYCCIATQLEMTEQMQAQHDLCQQKAKALLLQMNSLSPVMKEKRSLFYIQYNKESSTALVLVSHQVRNWGDMRSINVMGHVLPKRNSVALRISIKPVPSSLSLNTITGHQIFKNKIKQSGEKRVGDYVFLELLDKQVYDDCLNEAVLLVWHEGKRLKLSIEPYNTLLADPGNTDINDGNWYETQMLDENPDITQFDPNTHPIFRYMWNPNIWKKQFKQRTLEQQNLKGPTNDRRQYDKARRLLRVTVMLNTMAAIRNRKYTVLNNNGEKLEVKLNPPLSLTTVLYSHDSMLANASENLLPLPFPYPKTSVRVENKDCLILYEELAAAGKQPLLLNMANQTTPGGGYRKGDGAQEENLFRRSDYYLSLDHVLDHQKPSPHKRFRCSSNGQLVPMTEGESMYQMDDYAAIYTTGLTVFRGIEDDGYPLMTQPIYNVSAVAMAAYRDPPSNKKTCRLLDSFAVGTRKKIENVFKIGLCRGHKTLVLSALGCGAFRNPPEHVALIFKSIITQYAGYFEEVVFAIVDDHNTGGKMNPHGNYQPFHDVLNGYDARPPYMQNIGMSLGPYFLVERLNQNRAKISPVIMGGAVPCEFAAHCREISDSEHSSAYSHPSLCPDGGECAGSNDDVHCKFFVHRKMCPKGGECTVNDEHHIIKFDHPEHCHAGGRCNDMEKSHLQQFRHVPLCPDGMDCRAYLNHDKHHRDQYRHCEKRCIFEGNCVRFHDKNHVTKEPHPFVPPCPFTPFSCKFHIKYTQINPKIDRSAEYTQAETHCLHYSHVCGWGRLCTDTSEKHSRTAIHIARQMCPDDDRCRRLNNEEHLAAFTHTNVRDIRLTCRCYASACKDRFDADHIVKYRHTHVQGMPPLGVARCFNLNKAINFIQNQNEMKDYLQEYIEKKLKKKWSHIEIPPELLQWVNKLKPAHRCNSAIFESILVHGQVMSLAHMDRLRDVRFVAHTVEQHARVRNVLTGKGGAAIERLVREFIDVVVEIEFSKETDETTKETKSELKSRSSESPPNLEYMLQRKKSDLKLLLSSTEVEEILNCAQQVAKASISLHSKKAGLRFARDVELGTNQHVFGILGPHTGHYYGDIVIVFKRELMLHPDTNFTMHAATTYVINQKTPVPTVYSLSPWYKDPGTPEEHLKLFHSSKLHCSTPGYDEVTALQLMALTGLQKNTIDRDLNNVMRRWVAIDSHRLIEAHLPQLIPLSYIDHVYMPKNVFASLTPNAQAQVKEIFPYSHKITRDIVDLNIEMMAFSKPDPSRVKYQEYIIEQLQPDLRNEAVYSSSLNTFGTTITVPATNFESPLAITMTISQSYDQYHARKGSTTSNPGNSVYIYFEAMGSDFMLLLTDQQTDSSNLKETVNYLNCYIAPFPSTDDPEYHEIPSYINNTPPSVHEVYLTRRRFKIGSNMFHKGCNWDDYILYCLKLEPRSGRVSLLHGGESGIYNSTILECTFTVQELNLTELEYVHLCAGSQAVSFRNVIITHEPITDARPSFDKQYRSNISESTTTETSDRMNAKKHDHDRQSHHGDEVRLESVELTEENEEKSVLDRVGEWVKNKIGLGNKSDSQPSENGPPECPQSTNCLLQHSLENDQHNQKYIHPCPYSELCTTQYRNAKHAQQFTHYKHNVQQCHHDRKCSLLHDPMHRSSYRHAGKPDYLYPCKYQEKCRDQTKPEHTIKYSHGEKVRPPPRSIAESSTQEQHRRGSSKSSNNDRDTPPYGQSSKVSNVAAARNQHKLSAQPKPSQEADNHRSRHSIHQTNRSSFIWSPENEPSQSEEEDDILDFYNPSAGNSNITNATSYDQYGNPNERVYDLGKDEAYTNFSILIAQLYCDSQFTKEKMQVPIDALKVKGFQVTHVMNERQCIEELQSNRHHIAWIISTSNIEVTNFNSVLNTFQDKGGAIFLFADNVPYICHANEYLKAKFGITLTGDYVGSKTLTFKENGQNQAGFFGQHYIFTGIKNLFEGVTICHPVYPTGTHQNKLVNVATATDGSPCIGIYDPPVSSKEGRLCLDCAFTKLYINWDTAGTARYIVN</sequence>
<name>A0A816RRS8_9BILA</name>
<accession>A0A816RRS8</accession>
<dbReference type="NCBIfam" id="TIGR02452">
    <property type="entry name" value="TIGR02452 family protein"/>
    <property type="match status" value="1"/>
</dbReference>
<protein>
    <recommendedName>
        <fullName evidence="2">Microbial-type PARG catalytic domain-containing protein</fullName>
    </recommendedName>
</protein>
<dbReference type="EMBL" id="CAJNRF010005942">
    <property type="protein sequence ID" value="CAF2076684.1"/>
    <property type="molecule type" value="Genomic_DNA"/>
</dbReference>
<gene>
    <name evidence="3" type="ORF">WKI299_LOCUS15292</name>
</gene>
<dbReference type="InterPro" id="IPR043472">
    <property type="entry name" value="Macro_dom-like"/>
</dbReference>
<feature type="region of interest" description="Disordered" evidence="1">
    <location>
        <begin position="1573"/>
        <end position="1594"/>
    </location>
</feature>
<dbReference type="Gene3D" id="3.40.220.10">
    <property type="entry name" value="Leucine Aminopeptidase, subunit E, domain 1"/>
    <property type="match status" value="1"/>
</dbReference>
<evidence type="ECO:0000256" key="1">
    <source>
        <dbReference type="SAM" id="MobiDB-lite"/>
    </source>
</evidence>